<dbReference type="InterPro" id="IPR013325">
    <property type="entry name" value="RNA_pol_sigma_r2"/>
</dbReference>
<evidence type="ECO:0000256" key="4">
    <source>
        <dbReference type="ARBA" id="ARBA00023163"/>
    </source>
</evidence>
<dbReference type="RefSeq" id="WP_311707156.1">
    <property type="nucleotide sequence ID" value="NZ_JAVREL010000018.1"/>
</dbReference>
<dbReference type="PANTHER" id="PTHR43133">
    <property type="entry name" value="RNA POLYMERASE ECF-TYPE SIGMA FACTO"/>
    <property type="match status" value="1"/>
</dbReference>
<name>A0ABU2MWJ1_9ACTN</name>
<evidence type="ECO:0000256" key="5">
    <source>
        <dbReference type="RuleBase" id="RU000716"/>
    </source>
</evidence>
<dbReference type="EMBL" id="JAVREL010000018">
    <property type="protein sequence ID" value="MDT0346016.1"/>
    <property type="molecule type" value="Genomic_DNA"/>
</dbReference>
<sequence>MNPTPSRRQARRRDDDAAVTDWALAARTGNQHAAERFIRATRSDVRRYVVHLTGDPQGAEDLTQETFLRALRSLPRFEGRATARTWLLAIARRTVVDRIRHDRARPALISTDSWETVAETAQRRENRPGFEDGVALAGRLVGTVRSRVNRARRALATQLES</sequence>
<proteinExistence type="inferred from homology"/>
<dbReference type="InterPro" id="IPR039425">
    <property type="entry name" value="RNA_pol_sigma-70-like"/>
</dbReference>
<evidence type="ECO:0000313" key="8">
    <source>
        <dbReference type="Proteomes" id="UP001183246"/>
    </source>
</evidence>
<dbReference type="Gene3D" id="1.10.1740.10">
    <property type="match status" value="1"/>
</dbReference>
<evidence type="ECO:0000256" key="1">
    <source>
        <dbReference type="ARBA" id="ARBA00023015"/>
    </source>
</evidence>
<evidence type="ECO:0000313" key="7">
    <source>
        <dbReference type="EMBL" id="MDT0346016.1"/>
    </source>
</evidence>
<keyword evidence="4 5" id="KW-0804">Transcription</keyword>
<accession>A0ABU2MWJ1</accession>
<keyword evidence="2 5" id="KW-0731">Sigma factor</keyword>
<reference evidence="8" key="1">
    <citation type="submission" date="2023-07" db="EMBL/GenBank/DDBJ databases">
        <title>30 novel species of actinomycetes from the DSMZ collection.</title>
        <authorList>
            <person name="Nouioui I."/>
        </authorList>
    </citation>
    <scope>NUCLEOTIDE SEQUENCE [LARGE SCALE GENOMIC DNA]</scope>
    <source>
        <strain evidence="8">DSM 44938</strain>
    </source>
</reference>
<dbReference type="Proteomes" id="UP001183246">
    <property type="component" value="Unassembled WGS sequence"/>
</dbReference>
<evidence type="ECO:0000256" key="3">
    <source>
        <dbReference type="ARBA" id="ARBA00023125"/>
    </source>
</evidence>
<organism evidence="7 8">
    <name type="scientific">Streptomyces litchfieldiae</name>
    <dbReference type="NCBI Taxonomy" id="3075543"/>
    <lineage>
        <taxon>Bacteria</taxon>
        <taxon>Bacillati</taxon>
        <taxon>Actinomycetota</taxon>
        <taxon>Actinomycetes</taxon>
        <taxon>Kitasatosporales</taxon>
        <taxon>Streptomycetaceae</taxon>
        <taxon>Streptomyces</taxon>
    </lineage>
</organism>
<dbReference type="PROSITE" id="PS01063">
    <property type="entry name" value="SIGMA70_ECF"/>
    <property type="match status" value="1"/>
</dbReference>
<dbReference type="SUPFAM" id="SSF88946">
    <property type="entry name" value="Sigma2 domain of RNA polymerase sigma factors"/>
    <property type="match status" value="1"/>
</dbReference>
<comment type="caution">
    <text evidence="7">The sequence shown here is derived from an EMBL/GenBank/DDBJ whole genome shotgun (WGS) entry which is preliminary data.</text>
</comment>
<evidence type="ECO:0000256" key="2">
    <source>
        <dbReference type="ARBA" id="ARBA00023082"/>
    </source>
</evidence>
<gene>
    <name evidence="7" type="ORF">RM590_26010</name>
</gene>
<evidence type="ECO:0000259" key="6">
    <source>
        <dbReference type="Pfam" id="PF04542"/>
    </source>
</evidence>
<dbReference type="Gene3D" id="1.10.10.10">
    <property type="entry name" value="Winged helix-like DNA-binding domain superfamily/Winged helix DNA-binding domain"/>
    <property type="match status" value="1"/>
</dbReference>
<keyword evidence="8" id="KW-1185">Reference proteome</keyword>
<keyword evidence="1 5" id="KW-0805">Transcription regulation</keyword>
<dbReference type="InterPro" id="IPR036388">
    <property type="entry name" value="WH-like_DNA-bd_sf"/>
</dbReference>
<feature type="domain" description="RNA polymerase sigma-70 region 2" evidence="6">
    <location>
        <begin position="38"/>
        <end position="103"/>
    </location>
</feature>
<dbReference type="InterPro" id="IPR007627">
    <property type="entry name" value="RNA_pol_sigma70_r2"/>
</dbReference>
<keyword evidence="3 5" id="KW-0238">DNA-binding</keyword>
<dbReference type="InterPro" id="IPR014284">
    <property type="entry name" value="RNA_pol_sigma-70_dom"/>
</dbReference>
<comment type="similarity">
    <text evidence="5">Belongs to the sigma-70 factor family. ECF subfamily.</text>
</comment>
<dbReference type="PANTHER" id="PTHR43133:SF61">
    <property type="entry name" value="ECF RNA POLYMERASE SIGMA FACTOR SIGC"/>
    <property type="match status" value="1"/>
</dbReference>
<dbReference type="InterPro" id="IPR000838">
    <property type="entry name" value="RNA_pol_sigma70_ECF_CS"/>
</dbReference>
<dbReference type="Pfam" id="PF04542">
    <property type="entry name" value="Sigma70_r2"/>
    <property type="match status" value="1"/>
</dbReference>
<dbReference type="NCBIfam" id="TIGR02937">
    <property type="entry name" value="sigma70-ECF"/>
    <property type="match status" value="1"/>
</dbReference>
<protein>
    <recommendedName>
        <fullName evidence="5">RNA polymerase sigma factor</fullName>
    </recommendedName>
</protein>